<gene>
    <name evidence="1" type="ORF">DHETER_LOCUS9479</name>
</gene>
<dbReference type="Proteomes" id="UP000789702">
    <property type="component" value="Unassembled WGS sequence"/>
</dbReference>
<keyword evidence="2" id="KW-1185">Reference proteome</keyword>
<accession>A0ACA9NJD0</accession>
<name>A0ACA9NJD0_9GLOM</name>
<organism evidence="1 2">
    <name type="scientific">Dentiscutata heterogama</name>
    <dbReference type="NCBI Taxonomy" id="1316150"/>
    <lineage>
        <taxon>Eukaryota</taxon>
        <taxon>Fungi</taxon>
        <taxon>Fungi incertae sedis</taxon>
        <taxon>Mucoromycota</taxon>
        <taxon>Glomeromycotina</taxon>
        <taxon>Glomeromycetes</taxon>
        <taxon>Diversisporales</taxon>
        <taxon>Gigasporaceae</taxon>
        <taxon>Dentiscutata</taxon>
    </lineage>
</organism>
<feature type="non-terminal residue" evidence="1">
    <location>
        <position position="1"/>
    </location>
</feature>
<evidence type="ECO:0000313" key="2">
    <source>
        <dbReference type="Proteomes" id="UP000789702"/>
    </source>
</evidence>
<reference evidence="1" key="1">
    <citation type="submission" date="2021-06" db="EMBL/GenBank/DDBJ databases">
        <authorList>
            <person name="Kallberg Y."/>
            <person name="Tangrot J."/>
            <person name="Rosling A."/>
        </authorList>
    </citation>
    <scope>NUCLEOTIDE SEQUENCE</scope>
    <source>
        <strain evidence="1">IL203A</strain>
    </source>
</reference>
<comment type="caution">
    <text evidence="1">The sequence shown here is derived from an EMBL/GenBank/DDBJ whole genome shotgun (WGS) entry which is preliminary data.</text>
</comment>
<protein>
    <submittedName>
        <fullName evidence="1">9762_t:CDS:1</fullName>
    </submittedName>
</protein>
<sequence>LIWLGFLTYTTTSTPTEPELEPRDSFPRKYKPWEKWEKYNKKFFSHKKPDKHKYSGYKNPYSGNQNPSSGYKNPSSGNQNPSSKGGKPSSSPNSNQSNNKSSNSPNPPKNQPSSNSNNKPTGTCTSAGKSNPTATYATSATGTSTSTSAPTNLPPLNLSKADSPDIFEPFGPLDFSKGPQTREYSFTLKRTTLNPDGYSRVVWAVNGK</sequence>
<proteinExistence type="predicted"/>
<evidence type="ECO:0000313" key="1">
    <source>
        <dbReference type="EMBL" id="CAG8654998.1"/>
    </source>
</evidence>
<dbReference type="EMBL" id="CAJVPU010016720">
    <property type="protein sequence ID" value="CAG8654998.1"/>
    <property type="molecule type" value="Genomic_DNA"/>
</dbReference>